<dbReference type="InterPro" id="IPR027417">
    <property type="entry name" value="P-loop_NTPase"/>
</dbReference>
<sequence>MKKSMEHLQLGTTEDEEEVVFEPDEEYVARMGGQAASLRQSSGNIKAVGFAAQDEGEKAKVERFSRLHTKYDFIKVKVWLEDHYYIMSRFIVSRMLTLIKVSPEDAIKVALELKKDLVDQGLLSLTQADLEKHLFRIMEVKGYGHIYRERFTMTLKFHHQRVPLIIIIAGTGCMGKSFLATQLAERINVPNVLQTNLVYEFLNSVKDITTEPLIYRRFASKKELLDDFRSDCKMVRDAVKTDLDKALKEGKSIILEGFHIDPALFLHLIEHNSIIPYPKVNQKKLEGEAVSIQPAAENKGNEPKGVILPVIFNMNEKDHRLFVENMLSTSTYDRQFAQGLSEDTHAQTSALLSNLRYIQSYLCRFAPPFQLLEVKAQSFPETLDHLHTVVLEGIQQAFQMTSAFEQ</sequence>
<dbReference type="STRING" id="1257118.L8GGI8"/>
<dbReference type="PANTHER" id="PTHR33477">
    <property type="entry name" value="P-LOOP NTPASE DOMAIN-CONTAINING PROTEIN LPA1 HOMOLOG 1"/>
    <property type="match status" value="1"/>
</dbReference>
<dbReference type="GeneID" id="14912430"/>
<dbReference type="PANTHER" id="PTHR33477:SF2">
    <property type="entry name" value="2-PHOSPHOGLYCERATE KINASE"/>
    <property type="match status" value="1"/>
</dbReference>
<protein>
    <submittedName>
        <fullName evidence="1">ATP/GTP nucleotidebinding protein</fullName>
    </submittedName>
</protein>
<dbReference type="EMBL" id="KB008145">
    <property type="protein sequence ID" value="ELR11969.1"/>
    <property type="molecule type" value="Genomic_DNA"/>
</dbReference>
<dbReference type="SUPFAM" id="SSF52540">
    <property type="entry name" value="P-loop containing nucleoside triphosphate hydrolases"/>
    <property type="match status" value="1"/>
</dbReference>
<proteinExistence type="predicted"/>
<name>L8GGI8_ACACF</name>
<dbReference type="OrthoDB" id="271259at2759"/>
<dbReference type="AlphaFoldDB" id="L8GGI8"/>
<evidence type="ECO:0000313" key="2">
    <source>
        <dbReference type="Proteomes" id="UP000011083"/>
    </source>
</evidence>
<dbReference type="OMA" id="HHKRIPL"/>
<dbReference type="VEuPathDB" id="AmoebaDB:ACA1_400360"/>
<accession>L8GGI8</accession>
<evidence type="ECO:0000313" key="1">
    <source>
        <dbReference type="EMBL" id="ELR11969.1"/>
    </source>
</evidence>
<keyword evidence="2" id="KW-1185">Reference proteome</keyword>
<dbReference type="RefSeq" id="XP_004333982.1">
    <property type="nucleotide sequence ID" value="XM_004333934.1"/>
</dbReference>
<gene>
    <name evidence="1" type="ORF">ACA1_400360</name>
</gene>
<dbReference type="Proteomes" id="UP000011083">
    <property type="component" value="Unassembled WGS sequence"/>
</dbReference>
<dbReference type="Gene3D" id="3.40.50.300">
    <property type="entry name" value="P-loop containing nucleotide triphosphate hydrolases"/>
    <property type="match status" value="1"/>
</dbReference>
<organism evidence="1 2">
    <name type="scientific">Acanthamoeba castellanii (strain ATCC 30010 / Neff)</name>
    <dbReference type="NCBI Taxonomy" id="1257118"/>
    <lineage>
        <taxon>Eukaryota</taxon>
        <taxon>Amoebozoa</taxon>
        <taxon>Discosea</taxon>
        <taxon>Longamoebia</taxon>
        <taxon>Centramoebida</taxon>
        <taxon>Acanthamoebidae</taxon>
        <taxon>Acanthamoeba</taxon>
    </lineage>
</organism>
<dbReference type="KEGG" id="acan:ACA1_400360"/>
<reference evidence="1 2" key="1">
    <citation type="journal article" date="2013" name="Genome Biol.">
        <title>Genome of Acanthamoeba castellanii highlights extensive lateral gene transfer and early evolution of tyrosine kinase signaling.</title>
        <authorList>
            <person name="Clarke M."/>
            <person name="Lohan A.J."/>
            <person name="Liu B."/>
            <person name="Lagkouvardos I."/>
            <person name="Roy S."/>
            <person name="Zafar N."/>
            <person name="Bertelli C."/>
            <person name="Schilde C."/>
            <person name="Kianianmomeni A."/>
            <person name="Burglin T.R."/>
            <person name="Frech C."/>
            <person name="Turcotte B."/>
            <person name="Kopec K.O."/>
            <person name="Synnott J.M."/>
            <person name="Choo C."/>
            <person name="Paponov I."/>
            <person name="Finkler A."/>
            <person name="Soon Heng Tan C."/>
            <person name="Hutchins A.P."/>
            <person name="Weinmeier T."/>
            <person name="Rattei T."/>
            <person name="Chu J.S."/>
            <person name="Gimenez G."/>
            <person name="Irimia M."/>
            <person name="Rigden D.J."/>
            <person name="Fitzpatrick D.A."/>
            <person name="Lorenzo-Morales J."/>
            <person name="Bateman A."/>
            <person name="Chiu C.H."/>
            <person name="Tang P."/>
            <person name="Hegemann P."/>
            <person name="Fromm H."/>
            <person name="Raoult D."/>
            <person name="Greub G."/>
            <person name="Miranda-Saavedra D."/>
            <person name="Chen N."/>
            <person name="Nash P."/>
            <person name="Ginger M.L."/>
            <person name="Horn M."/>
            <person name="Schaap P."/>
            <person name="Caler L."/>
            <person name="Loftus B."/>
        </authorList>
    </citation>
    <scope>NUCLEOTIDE SEQUENCE [LARGE SCALE GENOMIC DNA]</scope>
    <source>
        <strain evidence="1 2">Neff</strain>
    </source>
</reference>